<dbReference type="Gene3D" id="1.10.287.990">
    <property type="entry name" value="Fe,Mn superoxide dismutase (SOD) domain"/>
    <property type="match status" value="1"/>
</dbReference>
<organism evidence="11 12">
    <name type="scientific">Campylobacter lanienae NCTC 13004</name>
    <dbReference type="NCBI Taxonomy" id="1031753"/>
    <lineage>
        <taxon>Bacteria</taxon>
        <taxon>Pseudomonadati</taxon>
        <taxon>Campylobacterota</taxon>
        <taxon>Epsilonproteobacteria</taxon>
        <taxon>Campylobacterales</taxon>
        <taxon>Campylobacteraceae</taxon>
        <taxon>Campylobacter</taxon>
    </lineage>
</organism>
<dbReference type="PRINTS" id="PR01703">
    <property type="entry name" value="MNSODISMTASE"/>
</dbReference>
<evidence type="ECO:0000256" key="8">
    <source>
        <dbReference type="RuleBase" id="RU000414"/>
    </source>
</evidence>
<dbReference type="KEGG" id="clx:CLAN_1584"/>
<proteinExistence type="inferred from homology"/>
<dbReference type="InterPro" id="IPR001189">
    <property type="entry name" value="Mn/Fe_SOD"/>
</dbReference>
<accession>A0A1X9SPV5</accession>
<dbReference type="Proteomes" id="UP000202031">
    <property type="component" value="Chromosome"/>
</dbReference>
<gene>
    <name evidence="11" type="primary">sodB</name>
    <name evidence="11" type="ORF">CLAN_1584</name>
</gene>
<feature type="domain" description="Manganese/iron superoxide dismutase N-terminal" evidence="9">
    <location>
        <begin position="3"/>
        <end position="79"/>
    </location>
</feature>
<evidence type="ECO:0000313" key="12">
    <source>
        <dbReference type="Proteomes" id="UP000202031"/>
    </source>
</evidence>
<dbReference type="SUPFAM" id="SSF46609">
    <property type="entry name" value="Fe,Mn superoxide dismutase (SOD), N-terminal domain"/>
    <property type="match status" value="1"/>
</dbReference>
<comment type="catalytic activity">
    <reaction evidence="8">
        <text>2 superoxide + 2 H(+) = H2O2 + O2</text>
        <dbReference type="Rhea" id="RHEA:20696"/>
        <dbReference type="ChEBI" id="CHEBI:15378"/>
        <dbReference type="ChEBI" id="CHEBI:15379"/>
        <dbReference type="ChEBI" id="CHEBI:16240"/>
        <dbReference type="ChEBI" id="CHEBI:18421"/>
        <dbReference type="EC" id="1.15.1.1"/>
    </reaction>
</comment>
<dbReference type="EMBL" id="CP015578">
    <property type="protein sequence ID" value="ARQ98292.1"/>
    <property type="molecule type" value="Genomic_DNA"/>
</dbReference>
<keyword evidence="4 7" id="KW-0479">Metal-binding</keyword>
<protein>
    <recommendedName>
        <fullName evidence="3 8">Superoxide dismutase</fullName>
        <ecNumber evidence="3 8">1.15.1.1</ecNumber>
    </recommendedName>
</protein>
<dbReference type="SUPFAM" id="SSF54719">
    <property type="entry name" value="Fe,Mn superoxide dismutase (SOD), C-terminal domain"/>
    <property type="match status" value="1"/>
</dbReference>
<sequence length="219" mass="24546">MLELRNLPFDPNSNAVVSKEACDYHHGKHHQTYVNNYNNLTKDSELANASLYDVLVSSQGGLFNNAAQVYNHDFYWDCIAKKSDKSSELEAALKSDFKDFKAEFISSATTLFGSGWTWLVYNPNTSKLEIKNTSNAATPVTDGLVPLLVVDVWEHAYYIDSRNARPAYLEKFYENINWDFVSAAYEWAKKEGIKSVKFYIDELHPVASGCCGGGCGCGH</sequence>
<dbReference type="GO" id="GO:0004784">
    <property type="term" value="F:superoxide dismutase activity"/>
    <property type="evidence" value="ECO:0007669"/>
    <property type="project" value="UniProtKB-EC"/>
</dbReference>
<dbReference type="Gene3D" id="3.55.40.20">
    <property type="entry name" value="Iron/manganese superoxide dismutase, C-terminal domain"/>
    <property type="match status" value="1"/>
</dbReference>
<evidence type="ECO:0000259" key="10">
    <source>
        <dbReference type="Pfam" id="PF02777"/>
    </source>
</evidence>
<dbReference type="FunFam" id="1.10.287.990:FF:000002">
    <property type="entry name" value="Superoxide dismutase"/>
    <property type="match status" value="1"/>
</dbReference>
<comment type="subunit">
    <text evidence="2">Homodimer.</text>
</comment>
<dbReference type="PIRSF" id="PIRSF000349">
    <property type="entry name" value="SODismutase"/>
    <property type="match status" value="1"/>
</dbReference>
<evidence type="ECO:0000256" key="6">
    <source>
        <dbReference type="ARBA" id="ARBA00023004"/>
    </source>
</evidence>
<comment type="similarity">
    <text evidence="1 8">Belongs to the iron/manganese superoxide dismutase family.</text>
</comment>
<dbReference type="EC" id="1.15.1.1" evidence="3 8"/>
<reference evidence="12" key="2">
    <citation type="journal article" date="2017" name="Genome Biol. Evol.">
        <title>Comparative genomic analysis identifies a Campylobacter clade deficient in selenium metabolism.</title>
        <authorList>
            <person name="Miller W.G."/>
            <person name="Yee E."/>
            <person name="Lopes B.S."/>
            <person name="Chapman M.H."/>
            <person name="Huynh S."/>
            <person name="Bono J.L."/>
            <person name="Parker C.T."/>
            <person name="Strachan N.J.C."/>
            <person name="Forbes K.J."/>
        </authorList>
    </citation>
    <scope>NUCLEOTIDE SEQUENCE [LARGE SCALE GENOMIC DNA]</scope>
    <source>
        <strain evidence="12">NCTC 13004</strain>
    </source>
</reference>
<dbReference type="InterPro" id="IPR036324">
    <property type="entry name" value="Mn/Fe_SOD_N_sf"/>
</dbReference>
<dbReference type="GO" id="GO:0046872">
    <property type="term" value="F:metal ion binding"/>
    <property type="evidence" value="ECO:0007669"/>
    <property type="project" value="UniProtKB-KW"/>
</dbReference>
<evidence type="ECO:0000313" key="11">
    <source>
        <dbReference type="EMBL" id="ARQ98292.1"/>
    </source>
</evidence>
<dbReference type="InterPro" id="IPR019833">
    <property type="entry name" value="Mn/Fe_SOD_BS"/>
</dbReference>
<dbReference type="GeneID" id="46922046"/>
<evidence type="ECO:0000256" key="2">
    <source>
        <dbReference type="ARBA" id="ARBA00011738"/>
    </source>
</evidence>
<evidence type="ECO:0000256" key="7">
    <source>
        <dbReference type="PIRSR" id="PIRSR000349-1"/>
    </source>
</evidence>
<keyword evidence="6" id="KW-0408">Iron</keyword>
<dbReference type="InterPro" id="IPR036314">
    <property type="entry name" value="SOD_C_sf"/>
</dbReference>
<dbReference type="AlphaFoldDB" id="A0A1X9SPV5"/>
<feature type="binding site" evidence="7">
    <location>
        <position position="72"/>
    </location>
    <ligand>
        <name>Mn(2+)</name>
        <dbReference type="ChEBI" id="CHEBI:29035"/>
    </ligand>
</feature>
<dbReference type="InterPro" id="IPR019832">
    <property type="entry name" value="Mn/Fe_SOD_C"/>
</dbReference>
<keyword evidence="5 8" id="KW-0560">Oxidoreductase</keyword>
<dbReference type="InterPro" id="IPR019831">
    <property type="entry name" value="Mn/Fe_SOD_N"/>
</dbReference>
<feature type="binding site" evidence="7">
    <location>
        <position position="155"/>
    </location>
    <ligand>
        <name>Mn(2+)</name>
        <dbReference type="ChEBI" id="CHEBI:29035"/>
    </ligand>
</feature>
<dbReference type="PROSITE" id="PS00088">
    <property type="entry name" value="SOD_MN"/>
    <property type="match status" value="1"/>
</dbReference>
<feature type="binding site" evidence="7">
    <location>
        <position position="25"/>
    </location>
    <ligand>
        <name>Mn(2+)</name>
        <dbReference type="ChEBI" id="CHEBI:29035"/>
    </ligand>
</feature>
<evidence type="ECO:0000256" key="4">
    <source>
        <dbReference type="ARBA" id="ARBA00022723"/>
    </source>
</evidence>
<dbReference type="Pfam" id="PF00081">
    <property type="entry name" value="Sod_Fe_N"/>
    <property type="match status" value="1"/>
</dbReference>
<evidence type="ECO:0000256" key="3">
    <source>
        <dbReference type="ARBA" id="ARBA00012682"/>
    </source>
</evidence>
<feature type="domain" description="Manganese/iron superoxide dismutase C-terminal" evidence="10">
    <location>
        <begin position="87"/>
        <end position="183"/>
    </location>
</feature>
<dbReference type="Pfam" id="PF02777">
    <property type="entry name" value="Sod_Fe_C"/>
    <property type="match status" value="1"/>
</dbReference>
<dbReference type="PANTHER" id="PTHR42769">
    <property type="entry name" value="SUPEROXIDE DISMUTASE"/>
    <property type="match status" value="1"/>
</dbReference>
<evidence type="ECO:0000256" key="5">
    <source>
        <dbReference type="ARBA" id="ARBA00023002"/>
    </source>
</evidence>
<comment type="function">
    <text evidence="8">Destroys radicals which are normally produced within the cells and which are toxic to biological systems.</text>
</comment>
<evidence type="ECO:0000256" key="1">
    <source>
        <dbReference type="ARBA" id="ARBA00008714"/>
    </source>
</evidence>
<feature type="binding site" evidence="7">
    <location>
        <position position="151"/>
    </location>
    <ligand>
        <name>Mn(2+)</name>
        <dbReference type="ChEBI" id="CHEBI:29035"/>
    </ligand>
</feature>
<reference evidence="12" key="1">
    <citation type="journal article" date="2017" name="Genome Biol. Evol.">
        <title>Comparative Genomic Analysis Identifies a Campylobacter Clade Deficient in Selenium Metabolism.</title>
        <authorList>
            <person name="Miller W.G."/>
            <person name="Yee E."/>
            <person name="Lopes B.S."/>
            <person name="Chapman M.H."/>
            <person name="Huynh S."/>
            <person name="Bono J.L."/>
            <person name="Parker C.T."/>
            <person name="Strachan N.J.C."/>
            <person name="Forbes K.J."/>
        </authorList>
    </citation>
    <scope>NUCLEOTIDE SEQUENCE [LARGE SCALE GENOMIC DNA]</scope>
    <source>
        <strain evidence="12">NCTC 13004</strain>
    </source>
</reference>
<evidence type="ECO:0000259" key="9">
    <source>
        <dbReference type="Pfam" id="PF00081"/>
    </source>
</evidence>
<dbReference type="PANTHER" id="PTHR42769:SF3">
    <property type="entry name" value="SUPEROXIDE DISMUTASE [FE] 2, CHLOROPLASTIC"/>
    <property type="match status" value="1"/>
</dbReference>
<dbReference type="RefSeq" id="WP_100590997.1">
    <property type="nucleotide sequence ID" value="NZ_CP015578.1"/>
</dbReference>
<name>A0A1X9SPV5_9BACT</name>